<keyword evidence="4" id="KW-1185">Reference proteome</keyword>
<sequence>MAHHDDRLDELEAELRRAAPDLFRDLEADARAQGRIPEQDVGDDREVAGVEGPPATPVPSSPRPRRPAAPGPAPVAWYERRVAWVLLVLALLGLGFGIALGQGLVIAVGLVLAGLAGHLFDRCHAGVHSEPPNH</sequence>
<proteinExistence type="predicted"/>
<feature type="transmembrane region" description="Helical" evidence="2">
    <location>
        <begin position="82"/>
        <end position="112"/>
    </location>
</feature>
<keyword evidence="2" id="KW-1133">Transmembrane helix</keyword>
<reference evidence="3 4" key="1">
    <citation type="journal article" date="2016" name="Front. Microbiol.">
        <title>Comparative Genomics Analysis of Streptomyces Species Reveals Their Adaptation to the Marine Environment and Their Diversity at the Genomic Level.</title>
        <authorList>
            <person name="Tian X."/>
            <person name="Zhang Z."/>
            <person name="Yang T."/>
            <person name="Chen M."/>
            <person name="Li J."/>
            <person name="Chen F."/>
            <person name="Yang J."/>
            <person name="Li W."/>
            <person name="Zhang B."/>
            <person name="Zhang Z."/>
            <person name="Wu J."/>
            <person name="Zhang C."/>
            <person name="Long L."/>
            <person name="Xiao J."/>
        </authorList>
    </citation>
    <scope>NUCLEOTIDE SEQUENCE [LARGE SCALE GENOMIC DNA]</scope>
    <source>
        <strain evidence="3 4">SCSIO 02100</strain>
    </source>
</reference>
<evidence type="ECO:0000313" key="3">
    <source>
        <dbReference type="EMBL" id="OEU95979.1"/>
    </source>
</evidence>
<evidence type="ECO:0000256" key="1">
    <source>
        <dbReference type="SAM" id="MobiDB-lite"/>
    </source>
</evidence>
<keyword evidence="2" id="KW-0812">Transmembrane</keyword>
<organism evidence="3 4">
    <name type="scientific">Streptomyces oceani</name>
    <dbReference type="NCBI Taxonomy" id="1075402"/>
    <lineage>
        <taxon>Bacteria</taxon>
        <taxon>Bacillati</taxon>
        <taxon>Actinomycetota</taxon>
        <taxon>Actinomycetes</taxon>
        <taxon>Kitasatosporales</taxon>
        <taxon>Streptomycetaceae</taxon>
        <taxon>Streptomyces</taxon>
    </lineage>
</organism>
<protein>
    <recommendedName>
        <fullName evidence="5">DUF3040 domain-containing protein</fullName>
    </recommendedName>
</protein>
<evidence type="ECO:0000313" key="4">
    <source>
        <dbReference type="Proteomes" id="UP000176101"/>
    </source>
</evidence>
<name>A0A1E7JWK4_9ACTN</name>
<keyword evidence="2" id="KW-0472">Membrane</keyword>
<evidence type="ECO:0000256" key="2">
    <source>
        <dbReference type="SAM" id="Phobius"/>
    </source>
</evidence>
<evidence type="ECO:0008006" key="5">
    <source>
        <dbReference type="Google" id="ProtNLM"/>
    </source>
</evidence>
<accession>A0A1E7JWK4</accession>
<dbReference type="AlphaFoldDB" id="A0A1E7JWK4"/>
<gene>
    <name evidence="3" type="ORF">AN216_22905</name>
</gene>
<feature type="region of interest" description="Disordered" evidence="1">
    <location>
        <begin position="29"/>
        <end position="72"/>
    </location>
</feature>
<dbReference type="PATRIC" id="fig|1075402.3.peg.798"/>
<dbReference type="RefSeq" id="WP_070198591.1">
    <property type="nucleotide sequence ID" value="NZ_LJGU01000149.1"/>
</dbReference>
<dbReference type="Proteomes" id="UP000176101">
    <property type="component" value="Unassembled WGS sequence"/>
</dbReference>
<feature type="compositionally biased region" description="Pro residues" evidence="1">
    <location>
        <begin position="54"/>
        <end position="72"/>
    </location>
</feature>
<dbReference type="EMBL" id="LJGU01000149">
    <property type="protein sequence ID" value="OEU95979.1"/>
    <property type="molecule type" value="Genomic_DNA"/>
</dbReference>
<comment type="caution">
    <text evidence="3">The sequence shown here is derived from an EMBL/GenBank/DDBJ whole genome shotgun (WGS) entry which is preliminary data.</text>
</comment>